<keyword evidence="4" id="KW-1185">Reference proteome</keyword>
<feature type="compositionally biased region" description="Polar residues" evidence="1">
    <location>
        <begin position="53"/>
        <end position="64"/>
    </location>
</feature>
<accession>A0A3A8J0D0</accession>
<organism evidence="3 4">
    <name type="scientific">Corallococcus terminator</name>
    <dbReference type="NCBI Taxonomy" id="2316733"/>
    <lineage>
        <taxon>Bacteria</taxon>
        <taxon>Pseudomonadati</taxon>
        <taxon>Myxococcota</taxon>
        <taxon>Myxococcia</taxon>
        <taxon>Myxococcales</taxon>
        <taxon>Cystobacterineae</taxon>
        <taxon>Myxococcaceae</taxon>
        <taxon>Corallococcus</taxon>
    </lineage>
</organism>
<evidence type="ECO:0000256" key="1">
    <source>
        <dbReference type="SAM" id="MobiDB-lite"/>
    </source>
</evidence>
<reference evidence="4" key="1">
    <citation type="submission" date="2018-09" db="EMBL/GenBank/DDBJ databases">
        <authorList>
            <person name="Livingstone P.G."/>
            <person name="Whitworth D.E."/>
        </authorList>
    </citation>
    <scope>NUCLEOTIDE SEQUENCE [LARGE SCALE GENOMIC DNA]</scope>
    <source>
        <strain evidence="4">CA054A</strain>
    </source>
</reference>
<proteinExistence type="predicted"/>
<evidence type="ECO:0000313" key="3">
    <source>
        <dbReference type="EMBL" id="RKG88885.1"/>
    </source>
</evidence>
<dbReference type="OrthoDB" id="5481542at2"/>
<keyword evidence="2" id="KW-0732">Signal</keyword>
<evidence type="ECO:0000313" key="4">
    <source>
        <dbReference type="Proteomes" id="UP000268094"/>
    </source>
</evidence>
<name>A0A3A8J0D0_9BACT</name>
<evidence type="ECO:0000256" key="2">
    <source>
        <dbReference type="SAM" id="SignalP"/>
    </source>
</evidence>
<dbReference type="Proteomes" id="UP000268094">
    <property type="component" value="Unassembled WGS sequence"/>
</dbReference>
<dbReference type="AlphaFoldDB" id="A0A3A8J0D0"/>
<feature type="region of interest" description="Disordered" evidence="1">
    <location>
        <begin position="40"/>
        <end position="67"/>
    </location>
</feature>
<feature type="chain" id="PRO_5017387386" description="Lipoprotein" evidence="2">
    <location>
        <begin position="30"/>
        <end position="521"/>
    </location>
</feature>
<dbReference type="RefSeq" id="WP_120541046.1">
    <property type="nucleotide sequence ID" value="NZ_RAVZ01000075.1"/>
</dbReference>
<comment type="caution">
    <text evidence="3">The sequence shown here is derived from an EMBL/GenBank/DDBJ whole genome shotgun (WGS) entry which is preliminary data.</text>
</comment>
<protein>
    <recommendedName>
        <fullName evidence="5">Lipoprotein</fullName>
    </recommendedName>
</protein>
<evidence type="ECO:0008006" key="5">
    <source>
        <dbReference type="Google" id="ProtNLM"/>
    </source>
</evidence>
<dbReference type="EMBL" id="RAVZ01000075">
    <property type="protein sequence ID" value="RKG88885.1"/>
    <property type="molecule type" value="Genomic_DNA"/>
</dbReference>
<sequence>MSTPSSRPWPRLGSPTVARFIPSSFLLCAAMLMVACGEDAPPGSDPAKPAAFTATQVPSSQGLSQAPGFADQSGGGIFATTTGGVVRLRLDGSKAALSPHPRNVATQGNVRATFRLGPHSALVETDTGLFLADQGWLIEPLWQEVLGTGIVATAQTADGAAWLAHPTGLFQIRGGALASLKLSGQPLSGITTMTAAPAEDGLPGLWFAREGRLNVVVASAPGVYQVRGTDAPLTTGETVEALAGLGVGAGTPGEVWVLTSTRVLRRNTEGWTTVELPSRPQQLMGAGRFLWARSDTKLFVFDADAGTWGVAEGLPSGTPTLLAVDESGCAWVELNGQSLSVSKGAVPRLQGLHQGMLLVEDGLVLRATLPPGTPPKSVAFQVDQAEEVVAAGPDYSMGGLEADATTLKAFSFARVTPGNHTLSVVSRFEDGTEARRSVPFTYQPLTTTPSYARDILPVHEARCAKCHMAGSALPLHTYDLWKSNAQLINAAVRDQRMPADGPLDPQGTALINRWVSSGMLP</sequence>
<gene>
    <name evidence="3" type="ORF">D7V88_13520</name>
</gene>
<feature type="signal peptide" evidence="2">
    <location>
        <begin position="1"/>
        <end position="29"/>
    </location>
</feature>